<feature type="domain" description="Isopenicillin N synthase-like Fe(2+) 2OG dioxygenase" evidence="4">
    <location>
        <begin position="7"/>
        <end position="38"/>
    </location>
</feature>
<dbReference type="Pfam" id="PF03171">
    <property type="entry name" value="2OG-FeII_Oxy"/>
    <property type="match status" value="1"/>
</dbReference>
<organism evidence="5 6">
    <name type="scientific">Lupinus luteus</name>
    <name type="common">European yellow lupine</name>
    <dbReference type="NCBI Taxonomy" id="3873"/>
    <lineage>
        <taxon>Eukaryota</taxon>
        <taxon>Viridiplantae</taxon>
        <taxon>Streptophyta</taxon>
        <taxon>Embryophyta</taxon>
        <taxon>Tracheophyta</taxon>
        <taxon>Spermatophyta</taxon>
        <taxon>Magnoliopsida</taxon>
        <taxon>eudicotyledons</taxon>
        <taxon>Gunneridae</taxon>
        <taxon>Pentapetalae</taxon>
        <taxon>rosids</taxon>
        <taxon>fabids</taxon>
        <taxon>Fabales</taxon>
        <taxon>Fabaceae</taxon>
        <taxon>Papilionoideae</taxon>
        <taxon>50 kb inversion clade</taxon>
        <taxon>genistoids sensu lato</taxon>
        <taxon>core genistoids</taxon>
        <taxon>Genisteae</taxon>
        <taxon>Lupinus</taxon>
    </lineage>
</organism>
<keyword evidence="2" id="KW-0847">Vitamin C</keyword>
<gene>
    <name evidence="5" type="ORF">LLUT_LOCUS11272</name>
</gene>
<name>A0AAV1WMV8_LUPLU</name>
<accession>A0AAV1WMV8</accession>
<dbReference type="GO" id="GO:0031418">
    <property type="term" value="F:L-ascorbic acid binding"/>
    <property type="evidence" value="ECO:0007669"/>
    <property type="project" value="UniProtKB-KW"/>
</dbReference>
<evidence type="ECO:0000259" key="4">
    <source>
        <dbReference type="Pfam" id="PF03171"/>
    </source>
</evidence>
<dbReference type="EMBL" id="CAXHTB010000007">
    <property type="protein sequence ID" value="CAL0310212.1"/>
    <property type="molecule type" value="Genomic_DNA"/>
</dbReference>
<proteinExistence type="predicted"/>
<keyword evidence="1" id="KW-0479">Metal-binding</keyword>
<dbReference type="AlphaFoldDB" id="A0AAV1WMV8"/>
<dbReference type="Proteomes" id="UP001497480">
    <property type="component" value="Unassembled WGS sequence"/>
</dbReference>
<dbReference type="SUPFAM" id="SSF51197">
    <property type="entry name" value="Clavaminate synthase-like"/>
    <property type="match status" value="1"/>
</dbReference>
<evidence type="ECO:0000313" key="5">
    <source>
        <dbReference type="EMBL" id="CAL0310212.1"/>
    </source>
</evidence>
<evidence type="ECO:0000256" key="2">
    <source>
        <dbReference type="ARBA" id="ARBA00022896"/>
    </source>
</evidence>
<keyword evidence="3" id="KW-0408">Iron</keyword>
<evidence type="ECO:0000256" key="1">
    <source>
        <dbReference type="ARBA" id="ARBA00022723"/>
    </source>
</evidence>
<evidence type="ECO:0000313" key="6">
    <source>
        <dbReference type="Proteomes" id="UP001497480"/>
    </source>
</evidence>
<dbReference type="PANTHER" id="PTHR47991">
    <property type="entry name" value="OXOGLUTARATE/IRON-DEPENDENT DIOXYGENASE"/>
    <property type="match status" value="1"/>
</dbReference>
<dbReference type="GO" id="GO:0046872">
    <property type="term" value="F:metal ion binding"/>
    <property type="evidence" value="ECO:0007669"/>
    <property type="project" value="UniProtKB-KW"/>
</dbReference>
<reference evidence="5 6" key="1">
    <citation type="submission" date="2024-03" db="EMBL/GenBank/DDBJ databases">
        <authorList>
            <person name="Martinez-Hernandez J."/>
        </authorList>
    </citation>
    <scope>NUCLEOTIDE SEQUENCE [LARGE SCALE GENOMIC DNA]</scope>
</reference>
<dbReference type="Gene3D" id="2.60.120.330">
    <property type="entry name" value="B-lactam Antibiotic, Isopenicillin N Synthase, Chain"/>
    <property type="match status" value="1"/>
</dbReference>
<protein>
    <recommendedName>
        <fullName evidence="4">Isopenicillin N synthase-like Fe(2+) 2OG dioxygenase domain-containing protein</fullName>
    </recommendedName>
</protein>
<keyword evidence="6" id="KW-1185">Reference proteome</keyword>
<dbReference type="InterPro" id="IPR027443">
    <property type="entry name" value="IPNS-like_sf"/>
</dbReference>
<comment type="caution">
    <text evidence="5">The sequence shown here is derived from an EMBL/GenBank/DDBJ whole genome shotgun (WGS) entry which is preliminary data.</text>
</comment>
<dbReference type="InterPro" id="IPR044861">
    <property type="entry name" value="IPNS-like_FE2OG_OXY"/>
</dbReference>
<dbReference type="InterPro" id="IPR050295">
    <property type="entry name" value="Plant_2OG-oxidoreductases"/>
</dbReference>
<sequence>MYWWEQKIVTNGIYSSIEHRAMVNSSKERMSFATFLFPNYDGVLGPASSLVNENTQAQYKTTGVKDHLKGFFGRKLDGKSYVDSKRVHHNN</sequence>
<evidence type="ECO:0000256" key="3">
    <source>
        <dbReference type="ARBA" id="ARBA00023004"/>
    </source>
</evidence>